<evidence type="ECO:0000256" key="1">
    <source>
        <dbReference type="SAM" id="Phobius"/>
    </source>
</evidence>
<evidence type="ECO:0000313" key="3">
    <source>
        <dbReference type="Proteomes" id="UP000449710"/>
    </source>
</evidence>
<protein>
    <submittedName>
        <fullName evidence="2">Uncharacterized protein</fullName>
    </submittedName>
</protein>
<keyword evidence="3" id="KW-1185">Reference proteome</keyword>
<gene>
    <name evidence="2" type="ORF">ISALK_04970</name>
</gene>
<keyword evidence="1" id="KW-0812">Transmembrane</keyword>
<feature type="transmembrane region" description="Helical" evidence="1">
    <location>
        <begin position="45"/>
        <end position="66"/>
    </location>
</feature>
<keyword evidence="1" id="KW-0472">Membrane</keyword>
<dbReference type="Proteomes" id="UP000449710">
    <property type="component" value="Unassembled WGS sequence"/>
</dbReference>
<reference evidence="2 3" key="1">
    <citation type="submission" date="2019-04" db="EMBL/GenBank/DDBJ databases">
        <title>Isachenkonia alkalipeptolytica gen. nov. sp. nov. a new anaerobic, alkiliphilic organothrophic bacterium capable to reduce synthesized ferrihydrite isolated from a soda lake.</title>
        <authorList>
            <person name="Toshchakov S.V."/>
            <person name="Zavarzina D.G."/>
            <person name="Zhilina T.N."/>
            <person name="Kostrikina N.A."/>
            <person name="Kublanov I.V."/>
        </authorList>
    </citation>
    <scope>NUCLEOTIDE SEQUENCE [LARGE SCALE GENOMIC DNA]</scope>
    <source>
        <strain evidence="2 3">Z-1701</strain>
    </source>
</reference>
<dbReference type="AlphaFoldDB" id="A0AA43XK95"/>
<feature type="transmembrane region" description="Helical" evidence="1">
    <location>
        <begin position="12"/>
        <end position="33"/>
    </location>
</feature>
<organism evidence="2 3">
    <name type="scientific">Isachenkonia alkalipeptolytica</name>
    <dbReference type="NCBI Taxonomy" id="2565777"/>
    <lineage>
        <taxon>Bacteria</taxon>
        <taxon>Bacillati</taxon>
        <taxon>Bacillota</taxon>
        <taxon>Clostridia</taxon>
        <taxon>Eubacteriales</taxon>
        <taxon>Clostridiaceae</taxon>
        <taxon>Isachenkonia</taxon>
    </lineage>
</organism>
<sequence length="84" mass="9464">MEGKNSCFSIFTPIPMIGGLIGLAAFVNNIFALHKLYTIYRPDEAVLFVILSVVLPFMGPIFLFIMRNDKPVNEEDLKGSVWEN</sequence>
<proteinExistence type="predicted"/>
<dbReference type="EMBL" id="SUMG01000004">
    <property type="protein sequence ID" value="NBG87846.1"/>
    <property type="molecule type" value="Genomic_DNA"/>
</dbReference>
<name>A0AA43XK95_9CLOT</name>
<evidence type="ECO:0000313" key="2">
    <source>
        <dbReference type="EMBL" id="NBG87846.1"/>
    </source>
</evidence>
<comment type="caution">
    <text evidence="2">The sequence shown here is derived from an EMBL/GenBank/DDBJ whole genome shotgun (WGS) entry which is preliminary data.</text>
</comment>
<accession>A0AA43XK95</accession>
<keyword evidence="1" id="KW-1133">Transmembrane helix</keyword>